<comment type="caution">
    <text evidence="5">The sequence shown here is derived from an EMBL/GenBank/DDBJ whole genome shotgun (WGS) entry which is preliminary data.</text>
</comment>
<protein>
    <submittedName>
        <fullName evidence="5">Putative acyltransferase</fullName>
    </submittedName>
</protein>
<feature type="transmembrane region" description="Helical" evidence="2">
    <location>
        <begin position="107"/>
        <end position="125"/>
    </location>
</feature>
<feature type="domain" description="SGNH" evidence="4">
    <location>
        <begin position="410"/>
        <end position="619"/>
    </location>
</feature>
<dbReference type="GO" id="GO:0016747">
    <property type="term" value="F:acyltransferase activity, transferring groups other than amino-acyl groups"/>
    <property type="evidence" value="ECO:0007669"/>
    <property type="project" value="InterPro"/>
</dbReference>
<keyword evidence="2" id="KW-1133">Transmembrane helix</keyword>
<accession>K6VKJ8</accession>
<proteinExistence type="predicted"/>
<feature type="transmembrane region" description="Helical" evidence="2">
    <location>
        <begin position="246"/>
        <end position="264"/>
    </location>
</feature>
<keyword evidence="5" id="KW-0012">Acyltransferase</keyword>
<evidence type="ECO:0000256" key="1">
    <source>
        <dbReference type="SAM" id="MobiDB-lite"/>
    </source>
</evidence>
<dbReference type="EMBL" id="BAGZ01000005">
    <property type="protein sequence ID" value="GAB77254.1"/>
    <property type="molecule type" value="Genomic_DNA"/>
</dbReference>
<evidence type="ECO:0000259" key="3">
    <source>
        <dbReference type="Pfam" id="PF01757"/>
    </source>
</evidence>
<feature type="region of interest" description="Disordered" evidence="1">
    <location>
        <begin position="624"/>
        <end position="643"/>
    </location>
</feature>
<dbReference type="InterPro" id="IPR043968">
    <property type="entry name" value="SGNH"/>
</dbReference>
<keyword evidence="2" id="KW-0812">Transmembrane</keyword>
<feature type="transmembrane region" description="Helical" evidence="2">
    <location>
        <begin position="145"/>
        <end position="163"/>
    </location>
</feature>
<keyword evidence="2" id="KW-0472">Membrane</keyword>
<evidence type="ECO:0000256" key="2">
    <source>
        <dbReference type="SAM" id="Phobius"/>
    </source>
</evidence>
<feature type="transmembrane region" description="Helical" evidence="2">
    <location>
        <begin position="371"/>
        <end position="394"/>
    </location>
</feature>
<dbReference type="AlphaFoldDB" id="K6VKJ8"/>
<feature type="transmembrane region" description="Helical" evidence="2">
    <location>
        <begin position="342"/>
        <end position="359"/>
    </location>
</feature>
<dbReference type="Proteomes" id="UP000008495">
    <property type="component" value="Unassembled WGS sequence"/>
</dbReference>
<feature type="transmembrane region" description="Helical" evidence="2">
    <location>
        <begin position="183"/>
        <end position="203"/>
    </location>
</feature>
<feature type="transmembrane region" description="Helical" evidence="2">
    <location>
        <begin position="76"/>
        <end position="95"/>
    </location>
</feature>
<dbReference type="Pfam" id="PF01757">
    <property type="entry name" value="Acyl_transf_3"/>
    <property type="match status" value="1"/>
</dbReference>
<dbReference type="InterPro" id="IPR050879">
    <property type="entry name" value="Acyltransferase_3"/>
</dbReference>
<dbReference type="Pfam" id="PF19040">
    <property type="entry name" value="SGNH"/>
    <property type="match status" value="1"/>
</dbReference>
<dbReference type="STRING" id="100225.SAMN05421595_1071"/>
<dbReference type="PANTHER" id="PTHR23028">
    <property type="entry name" value="ACETYLTRANSFERASE"/>
    <property type="match status" value="1"/>
</dbReference>
<dbReference type="RefSeq" id="WP_006502006.1">
    <property type="nucleotide sequence ID" value="NZ_BAGZ01000005.1"/>
</dbReference>
<evidence type="ECO:0000313" key="5">
    <source>
        <dbReference type="EMBL" id="GAB77254.1"/>
    </source>
</evidence>
<keyword evidence="5" id="KW-0808">Transferase</keyword>
<organism evidence="5 6">
    <name type="scientific">Austwickia chelonae NBRC 105200</name>
    <dbReference type="NCBI Taxonomy" id="1184607"/>
    <lineage>
        <taxon>Bacteria</taxon>
        <taxon>Bacillati</taxon>
        <taxon>Actinomycetota</taxon>
        <taxon>Actinomycetes</taxon>
        <taxon>Micrococcales</taxon>
        <taxon>Dermatophilaceae</taxon>
        <taxon>Austwickia</taxon>
    </lineage>
</organism>
<dbReference type="PANTHER" id="PTHR23028:SF53">
    <property type="entry name" value="ACYL_TRANSF_3 DOMAIN-CONTAINING PROTEIN"/>
    <property type="match status" value="1"/>
</dbReference>
<feature type="transmembrane region" description="Helical" evidence="2">
    <location>
        <begin position="303"/>
        <end position="322"/>
    </location>
</feature>
<sequence length="673" mass="72150">MGRVATLDGIRTIAVSLVFLFHLGIPVFSGGYLGVDVFFVLSGFLITTLLLQEIVVHGKVNLPRFWARRMSRLIPAALLLLIVVGLWAAVAAPAYRRPALGADLLWSLFYVGNWHFITSTSYFAFDGTTSPLMHLWSLAVEEQFYVFWPLILQVLAVLLASMSPGRHARRDVPGAQRASSVSVMAIAGVLAVISASVMLYVFLRAGADRAYMGTDAKVFEPLIGALCAAALLRPSVSSFATKYARLLMWIGLAGLAAAVAFLGGKHGPNPVYFFGGAVLTAAAVASLVVGASRVDQNSGLAKVFSNSVMTYLGRISYGIYLWHWPWTVWLLPHGTFDAQKALVVVVATLVSSMLSYHLVEMPLRSGRCREARSVSVLGVGAAAMAATCALPVVLGGTPWYAGHGVVVASGATKVMVVGDSVPMQLFGSLAEAGEKRQVPVINGSHGGCGASGAITANPDGSPFNPGVVALGGDEDPTCVSVKDEQKRQLEVEKPTVVVWWSRYEYADFIGADGKPLRAKDPGYREAQKAVLDSAIERLTAGGATVVVVRPEPTGERTAQGCSPDQNDMEGLCAAFLVRLRFQDEVRRQWIELLEEKVLHDTRLRMVSISDVFCRSDNNPCDDRLPLSSGGSFPPPGDAVARPDGSHFAAAARDRVAEVLLERVMGSLPPRREN</sequence>
<gene>
    <name evidence="5" type="ORF">AUCHE_05_01590</name>
</gene>
<feature type="transmembrane region" description="Helical" evidence="2">
    <location>
        <begin position="12"/>
        <end position="31"/>
    </location>
</feature>
<evidence type="ECO:0000259" key="4">
    <source>
        <dbReference type="Pfam" id="PF19040"/>
    </source>
</evidence>
<dbReference type="InterPro" id="IPR002656">
    <property type="entry name" value="Acyl_transf_3_dom"/>
</dbReference>
<feature type="transmembrane region" description="Helical" evidence="2">
    <location>
        <begin position="37"/>
        <end position="56"/>
    </location>
</feature>
<reference evidence="5 6" key="1">
    <citation type="submission" date="2012-08" db="EMBL/GenBank/DDBJ databases">
        <title>Whole genome shotgun sequence of Austwickia chelonae NBRC 105200.</title>
        <authorList>
            <person name="Yoshida I."/>
            <person name="Hosoyama A."/>
            <person name="Tsuchikane K."/>
            <person name="Katsumata H."/>
            <person name="Ando Y."/>
            <person name="Ohji S."/>
            <person name="Hamada M."/>
            <person name="Tamura T."/>
            <person name="Yamazoe A."/>
            <person name="Yamazaki S."/>
            <person name="Fujita N."/>
        </authorList>
    </citation>
    <scope>NUCLEOTIDE SEQUENCE [LARGE SCALE GENOMIC DNA]</scope>
    <source>
        <strain evidence="5 6">NBRC 105200</strain>
    </source>
</reference>
<feature type="domain" description="Acyltransferase 3" evidence="3">
    <location>
        <begin position="6"/>
        <end position="354"/>
    </location>
</feature>
<feature type="transmembrane region" description="Helical" evidence="2">
    <location>
        <begin position="270"/>
        <end position="291"/>
    </location>
</feature>
<dbReference type="GO" id="GO:0016020">
    <property type="term" value="C:membrane"/>
    <property type="evidence" value="ECO:0007669"/>
    <property type="project" value="TreeGrafter"/>
</dbReference>
<dbReference type="GO" id="GO:0009103">
    <property type="term" value="P:lipopolysaccharide biosynthetic process"/>
    <property type="evidence" value="ECO:0007669"/>
    <property type="project" value="TreeGrafter"/>
</dbReference>
<dbReference type="eggNOG" id="COG1835">
    <property type="taxonomic scope" value="Bacteria"/>
</dbReference>
<evidence type="ECO:0000313" key="6">
    <source>
        <dbReference type="Proteomes" id="UP000008495"/>
    </source>
</evidence>
<keyword evidence="6" id="KW-1185">Reference proteome</keyword>
<name>K6VKJ8_9MICO</name>